<accession>A0A7Y0Q4S2</accession>
<protein>
    <submittedName>
        <fullName evidence="1">Uncharacterized protein</fullName>
    </submittedName>
</protein>
<reference evidence="1 2" key="1">
    <citation type="submission" date="2020-04" db="EMBL/GenBank/DDBJ databases">
        <authorList>
            <person name="Zhang R."/>
            <person name="Schippers A."/>
        </authorList>
    </citation>
    <scope>NUCLEOTIDE SEQUENCE [LARGE SCALE GENOMIC DNA]</scope>
    <source>
        <strain evidence="1 2">DSM 109850</strain>
    </source>
</reference>
<gene>
    <name evidence="1" type="ORF">HIJ39_18535</name>
</gene>
<name>A0A7Y0Q4S2_9FIRM</name>
<dbReference type="AlphaFoldDB" id="A0A7Y0Q4S2"/>
<comment type="caution">
    <text evidence="1">The sequence shown here is derived from an EMBL/GenBank/DDBJ whole genome shotgun (WGS) entry which is preliminary data.</text>
</comment>
<evidence type="ECO:0000313" key="1">
    <source>
        <dbReference type="EMBL" id="NMP24331.1"/>
    </source>
</evidence>
<evidence type="ECO:0000313" key="2">
    <source>
        <dbReference type="Proteomes" id="UP000533476"/>
    </source>
</evidence>
<dbReference type="Proteomes" id="UP000533476">
    <property type="component" value="Unassembled WGS sequence"/>
</dbReference>
<organism evidence="1 2">
    <name type="scientific">Sulfobacillus harzensis</name>
    <dbReference type="NCBI Taxonomy" id="2729629"/>
    <lineage>
        <taxon>Bacteria</taxon>
        <taxon>Bacillati</taxon>
        <taxon>Bacillota</taxon>
        <taxon>Clostridia</taxon>
        <taxon>Eubacteriales</taxon>
        <taxon>Clostridiales Family XVII. Incertae Sedis</taxon>
        <taxon>Sulfobacillus</taxon>
    </lineage>
</organism>
<sequence length="199" mass="21580">MADLYRLESHDKIRIYGIPASLGNSHASASYEPALPIRWSDYADQYAAKLCDPRPADWVHATAQNTSLAVQIFGALADEQVQQSAACRDVAGFLEHLDRHGLRMPSADKIRALVREAAPESVYTKVEVVVLAVVAAAVTLLALVEIDAKPEPVTDELKAIYNIAYAVGGLAFAKMVDKHLTQQFLRQIGNVVAAMPNVG</sequence>
<keyword evidence="2" id="KW-1185">Reference proteome</keyword>
<proteinExistence type="predicted"/>
<dbReference type="RefSeq" id="WP_169102363.1">
    <property type="nucleotide sequence ID" value="NZ_JABBVZ010000101.1"/>
</dbReference>
<dbReference type="EMBL" id="JABBVZ010000101">
    <property type="protein sequence ID" value="NMP24331.1"/>
    <property type="molecule type" value="Genomic_DNA"/>
</dbReference>